<dbReference type="PROSITE" id="PS51755">
    <property type="entry name" value="OMPR_PHOB"/>
    <property type="match status" value="1"/>
</dbReference>
<keyword evidence="2" id="KW-0805">Transcription regulation</keyword>
<dbReference type="Gene3D" id="6.10.250.690">
    <property type="match status" value="1"/>
</dbReference>
<evidence type="ECO:0000259" key="8">
    <source>
        <dbReference type="PROSITE" id="PS51755"/>
    </source>
</evidence>
<feature type="modified residue" description="4-aspartylphosphate" evidence="5">
    <location>
        <position position="54"/>
    </location>
</feature>
<dbReference type="Gene3D" id="1.10.10.10">
    <property type="entry name" value="Winged helix-like DNA-binding domain superfamily/Winged helix DNA-binding domain"/>
    <property type="match status" value="1"/>
</dbReference>
<feature type="DNA-binding region" description="OmpR/PhoB-type" evidence="6">
    <location>
        <begin position="136"/>
        <end position="233"/>
    </location>
</feature>
<dbReference type="RefSeq" id="WP_141197858.1">
    <property type="nucleotide sequence ID" value="NZ_CP041186.1"/>
</dbReference>
<feature type="domain" description="OmpR/PhoB-type" evidence="8">
    <location>
        <begin position="136"/>
        <end position="233"/>
    </location>
</feature>
<dbReference type="EMBL" id="CP041186">
    <property type="protein sequence ID" value="QDG51375.1"/>
    <property type="molecule type" value="Genomic_DNA"/>
</dbReference>
<keyword evidence="4" id="KW-0804">Transcription</keyword>
<evidence type="ECO:0000313" key="9">
    <source>
        <dbReference type="EMBL" id="QDG51375.1"/>
    </source>
</evidence>
<evidence type="ECO:0000259" key="7">
    <source>
        <dbReference type="PROSITE" id="PS50110"/>
    </source>
</evidence>
<keyword evidence="3 6" id="KW-0238">DNA-binding</keyword>
<dbReference type="InterPro" id="IPR001867">
    <property type="entry name" value="OmpR/PhoB-type_DNA-bd"/>
</dbReference>
<dbReference type="InterPro" id="IPR036388">
    <property type="entry name" value="WH-like_DNA-bd_sf"/>
</dbReference>
<dbReference type="Pfam" id="PF00486">
    <property type="entry name" value="Trans_reg_C"/>
    <property type="match status" value="1"/>
</dbReference>
<evidence type="ECO:0000256" key="4">
    <source>
        <dbReference type="ARBA" id="ARBA00023163"/>
    </source>
</evidence>
<dbReference type="AlphaFoldDB" id="A0A4Y6PUE3"/>
<dbReference type="InterPro" id="IPR001789">
    <property type="entry name" value="Sig_transdc_resp-reg_receiver"/>
</dbReference>
<evidence type="ECO:0000256" key="1">
    <source>
        <dbReference type="ARBA" id="ARBA00022553"/>
    </source>
</evidence>
<evidence type="ECO:0000256" key="2">
    <source>
        <dbReference type="ARBA" id="ARBA00023015"/>
    </source>
</evidence>
<dbReference type="PANTHER" id="PTHR48111:SF4">
    <property type="entry name" value="DNA-BINDING DUAL TRANSCRIPTIONAL REGULATOR OMPR"/>
    <property type="match status" value="1"/>
</dbReference>
<dbReference type="SMART" id="SM00448">
    <property type="entry name" value="REC"/>
    <property type="match status" value="1"/>
</dbReference>
<evidence type="ECO:0000256" key="3">
    <source>
        <dbReference type="ARBA" id="ARBA00023125"/>
    </source>
</evidence>
<evidence type="ECO:0000256" key="5">
    <source>
        <dbReference type="PROSITE-ProRule" id="PRU00169"/>
    </source>
</evidence>
<accession>A0A5B8Y947</accession>
<keyword evidence="1 5" id="KW-0597">Phosphoprotein</keyword>
<evidence type="ECO:0000256" key="6">
    <source>
        <dbReference type="PROSITE-ProRule" id="PRU01091"/>
    </source>
</evidence>
<dbReference type="Proteomes" id="UP000315995">
    <property type="component" value="Chromosome"/>
</dbReference>
<organism evidence="9 10">
    <name type="scientific">Persicimonas caeni</name>
    <dbReference type="NCBI Taxonomy" id="2292766"/>
    <lineage>
        <taxon>Bacteria</taxon>
        <taxon>Deltaproteobacteria</taxon>
        <taxon>Bradymonadales</taxon>
        <taxon>Bradymonadaceae</taxon>
        <taxon>Persicimonas</taxon>
    </lineage>
</organism>
<dbReference type="InterPro" id="IPR011006">
    <property type="entry name" value="CheY-like_superfamily"/>
</dbReference>
<protein>
    <submittedName>
        <fullName evidence="9">Response regulator transcription factor</fullName>
    </submittedName>
</protein>
<dbReference type="GO" id="GO:0005829">
    <property type="term" value="C:cytosol"/>
    <property type="evidence" value="ECO:0007669"/>
    <property type="project" value="TreeGrafter"/>
</dbReference>
<proteinExistence type="predicted"/>
<sequence length="234" mass="26570">MAREKALVAEDDPTSRAIVVKTLTRAGFDIIEATTGAEAIELFDSTDLDLVVLDNVMPEVDGEEVCRHIRAESDVPILFVSKFADDVDRIVGLELGADDYIAKPFNPRELLARVRAVMRRSARDQHKPTPQPSADTNELEVGKLRLDLHAYKAFWGEHAIDFTKTEFDLVSTLARWPSRVYTREELVARAYDDNVVVSERTIDSHVRRIREKFRDFDVDPIRTVRGVGFQLVCE</sequence>
<dbReference type="CDD" id="cd00383">
    <property type="entry name" value="trans_reg_C"/>
    <property type="match status" value="1"/>
</dbReference>
<dbReference type="GO" id="GO:0006355">
    <property type="term" value="P:regulation of DNA-templated transcription"/>
    <property type="evidence" value="ECO:0007669"/>
    <property type="project" value="InterPro"/>
</dbReference>
<gene>
    <name evidence="9" type="ORF">FIV42_11670</name>
</gene>
<dbReference type="GO" id="GO:0000976">
    <property type="term" value="F:transcription cis-regulatory region binding"/>
    <property type="evidence" value="ECO:0007669"/>
    <property type="project" value="TreeGrafter"/>
</dbReference>
<dbReference type="PROSITE" id="PS50110">
    <property type="entry name" value="RESPONSE_REGULATORY"/>
    <property type="match status" value="1"/>
</dbReference>
<reference evidence="9 10" key="1">
    <citation type="submission" date="2019-06" db="EMBL/GenBank/DDBJ databases">
        <title>Persicimonas caeni gen. nov., sp. nov., a predatory bacterium isolated from solar saltern.</title>
        <authorList>
            <person name="Wang S."/>
        </authorList>
    </citation>
    <scope>NUCLEOTIDE SEQUENCE [LARGE SCALE GENOMIC DNA]</scope>
    <source>
        <strain evidence="9 10">YN101</strain>
    </source>
</reference>
<dbReference type="GO" id="GO:0000156">
    <property type="term" value="F:phosphorelay response regulator activity"/>
    <property type="evidence" value="ECO:0007669"/>
    <property type="project" value="TreeGrafter"/>
</dbReference>
<keyword evidence="10" id="KW-1185">Reference proteome</keyword>
<feature type="domain" description="Response regulatory" evidence="7">
    <location>
        <begin position="5"/>
        <end position="118"/>
    </location>
</feature>
<dbReference type="InterPro" id="IPR039420">
    <property type="entry name" value="WalR-like"/>
</dbReference>
<evidence type="ECO:0000313" key="10">
    <source>
        <dbReference type="Proteomes" id="UP000315995"/>
    </source>
</evidence>
<dbReference type="SUPFAM" id="SSF52172">
    <property type="entry name" value="CheY-like"/>
    <property type="match status" value="1"/>
</dbReference>
<dbReference type="Gene3D" id="3.40.50.2300">
    <property type="match status" value="1"/>
</dbReference>
<dbReference type="GO" id="GO:0032993">
    <property type="term" value="C:protein-DNA complex"/>
    <property type="evidence" value="ECO:0007669"/>
    <property type="project" value="TreeGrafter"/>
</dbReference>
<dbReference type="Pfam" id="PF00072">
    <property type="entry name" value="Response_reg"/>
    <property type="match status" value="1"/>
</dbReference>
<accession>A0A4Y6PUE3</accession>
<name>A0A4Y6PUE3_PERCE</name>
<dbReference type="OrthoDB" id="9793321at2"/>
<dbReference type="SMART" id="SM00862">
    <property type="entry name" value="Trans_reg_C"/>
    <property type="match status" value="1"/>
</dbReference>
<dbReference type="PANTHER" id="PTHR48111">
    <property type="entry name" value="REGULATOR OF RPOS"/>
    <property type="match status" value="1"/>
</dbReference>